<dbReference type="AlphaFoldDB" id="A0A6N2KMC7"/>
<feature type="compositionally biased region" description="Gly residues" evidence="1">
    <location>
        <begin position="24"/>
        <end position="35"/>
    </location>
</feature>
<accession>A0A6N2KMC7</accession>
<organism evidence="2">
    <name type="scientific">Salix viminalis</name>
    <name type="common">Common osier</name>
    <name type="synonym">Basket willow</name>
    <dbReference type="NCBI Taxonomy" id="40686"/>
    <lineage>
        <taxon>Eukaryota</taxon>
        <taxon>Viridiplantae</taxon>
        <taxon>Streptophyta</taxon>
        <taxon>Embryophyta</taxon>
        <taxon>Tracheophyta</taxon>
        <taxon>Spermatophyta</taxon>
        <taxon>Magnoliopsida</taxon>
        <taxon>eudicotyledons</taxon>
        <taxon>Gunneridae</taxon>
        <taxon>Pentapetalae</taxon>
        <taxon>rosids</taxon>
        <taxon>fabids</taxon>
        <taxon>Malpighiales</taxon>
        <taxon>Salicaceae</taxon>
        <taxon>Saliceae</taxon>
        <taxon>Salix</taxon>
    </lineage>
</organism>
<feature type="region of interest" description="Disordered" evidence="1">
    <location>
        <begin position="17"/>
        <end position="61"/>
    </location>
</feature>
<sequence>MVTESPHHQPLLSSLILRPSVGDGSDGAGGGGRTGGSNYEPGEVHRESPSYSRSERYSEDPAVREAVPYTLAYNNLGLEEGMLLYSLYGDYHSRDIFGSNLRMTLLLYNNKISPGRGGDRPLGRGFDEPGFGPGPHRGEGMREKYPNVHQGKVTGSAPILCKCGNLNFSSGEFCHNCKRPRYSSVTTVEGIAFSMKRKGLRDNHPLRLYLSLHFLNVAVVTGADRQLEEFLYQKSFVRICTWRVGEMFGILLGEAE</sequence>
<protein>
    <submittedName>
        <fullName evidence="2">Uncharacterized protein</fullName>
    </submittedName>
</protein>
<proteinExistence type="predicted"/>
<reference evidence="2" key="1">
    <citation type="submission" date="2019-03" db="EMBL/GenBank/DDBJ databases">
        <authorList>
            <person name="Mank J."/>
            <person name="Almeida P."/>
        </authorList>
    </citation>
    <scope>NUCLEOTIDE SEQUENCE</scope>
    <source>
        <strain evidence="2">78183</strain>
    </source>
</reference>
<dbReference type="EMBL" id="CAADRP010000513">
    <property type="protein sequence ID" value="VFU29144.1"/>
    <property type="molecule type" value="Genomic_DNA"/>
</dbReference>
<evidence type="ECO:0000313" key="2">
    <source>
        <dbReference type="EMBL" id="VFU29144.1"/>
    </source>
</evidence>
<gene>
    <name evidence="2" type="ORF">SVIM_LOCUS103574</name>
</gene>
<evidence type="ECO:0000256" key="1">
    <source>
        <dbReference type="SAM" id="MobiDB-lite"/>
    </source>
</evidence>
<name>A0A6N2KMC7_SALVM</name>
<feature type="compositionally biased region" description="Basic and acidic residues" evidence="1">
    <location>
        <begin position="42"/>
        <end position="61"/>
    </location>
</feature>